<dbReference type="Proteomes" id="UP000612680">
    <property type="component" value="Chromosome"/>
</dbReference>
<accession>A0ABX7I294</accession>
<organism evidence="7 8">
    <name type="scientific">Dyadobacter sandarakinus</name>
    <dbReference type="NCBI Taxonomy" id="2747268"/>
    <lineage>
        <taxon>Bacteria</taxon>
        <taxon>Pseudomonadati</taxon>
        <taxon>Bacteroidota</taxon>
        <taxon>Cytophagia</taxon>
        <taxon>Cytophagales</taxon>
        <taxon>Spirosomataceae</taxon>
        <taxon>Dyadobacter</taxon>
    </lineage>
</organism>
<comment type="subcellular location">
    <subcellularLocation>
        <location evidence="1">Secreted</location>
        <location evidence="1">Cell wall</location>
    </subcellularLocation>
</comment>
<evidence type="ECO:0000256" key="4">
    <source>
        <dbReference type="ARBA" id="ARBA00022729"/>
    </source>
</evidence>
<evidence type="ECO:0000256" key="5">
    <source>
        <dbReference type="ARBA" id="ARBA00023180"/>
    </source>
</evidence>
<evidence type="ECO:0000256" key="2">
    <source>
        <dbReference type="ARBA" id="ARBA00022512"/>
    </source>
</evidence>
<evidence type="ECO:0000256" key="3">
    <source>
        <dbReference type="ARBA" id="ARBA00022525"/>
    </source>
</evidence>
<dbReference type="InterPro" id="IPR051648">
    <property type="entry name" value="CWI-Assembly_Regulator"/>
</dbReference>
<evidence type="ECO:0000259" key="6">
    <source>
        <dbReference type="Pfam" id="PF18962"/>
    </source>
</evidence>
<sequence>MASTGIVNNMSGLSNLAFINGYINIIDNPLLVTLDGLDNLSNVPVQLRVVGNNSLTSIAALKNVKGVSFFLSVGANAKLETLTGLEGISSIGGEVSIALNNSLKNVDALNGISYIPNYLYISNNPSLTSVTGLSNLSFVGNYLQMDNNASITTLSGLENLANAPNYMAFTNSPKLSFCAVRSVCLRAISGSIAIYGNAPGCSSREEIAAASECRPLPVTLQSFTGKHVSEGNLITWNTSQEYNNEGFELMRSADAVSFETIAYIKGNGTSSMKHEYSFTDTNRAAITYYRLKQIDSDGKFTMSRTIAVRAELDRMKTIAYPNPVRGELFIDASDLNQPYSLHNEAGNLLREAVTIPTNGINTSTLQNGTYILTVGKEKIKVVVAN</sequence>
<protein>
    <submittedName>
        <fullName evidence="7">T9SS type A sorting domain-containing protein</fullName>
    </submittedName>
</protein>
<dbReference type="PANTHER" id="PTHR31018:SF3">
    <property type="entry name" value="RECEPTOR PROTEIN-TYROSINE KINASE"/>
    <property type="match status" value="1"/>
</dbReference>
<keyword evidence="2" id="KW-0134">Cell wall</keyword>
<dbReference type="SUPFAM" id="SSF52058">
    <property type="entry name" value="L domain-like"/>
    <property type="match status" value="2"/>
</dbReference>
<keyword evidence="4" id="KW-0732">Signal</keyword>
<dbReference type="NCBIfam" id="TIGR04183">
    <property type="entry name" value="Por_Secre_tail"/>
    <property type="match status" value="1"/>
</dbReference>
<keyword evidence="3" id="KW-0964">Secreted</keyword>
<name>A0ABX7I294_9BACT</name>
<evidence type="ECO:0000256" key="1">
    <source>
        <dbReference type="ARBA" id="ARBA00004191"/>
    </source>
</evidence>
<dbReference type="Pfam" id="PF18962">
    <property type="entry name" value="Por_Secre_tail"/>
    <property type="match status" value="1"/>
</dbReference>
<dbReference type="PANTHER" id="PTHR31018">
    <property type="entry name" value="SPORULATION-SPECIFIC PROTEIN-RELATED"/>
    <property type="match status" value="1"/>
</dbReference>
<dbReference type="InterPro" id="IPR036941">
    <property type="entry name" value="Rcpt_L-dom_sf"/>
</dbReference>
<feature type="domain" description="Secretion system C-terminal sorting" evidence="6">
    <location>
        <begin position="320"/>
        <end position="381"/>
    </location>
</feature>
<dbReference type="EMBL" id="CP056775">
    <property type="protein sequence ID" value="QRQ99904.1"/>
    <property type="molecule type" value="Genomic_DNA"/>
</dbReference>
<keyword evidence="5" id="KW-0325">Glycoprotein</keyword>
<dbReference type="Gene3D" id="3.80.20.20">
    <property type="entry name" value="Receptor L-domain"/>
    <property type="match status" value="1"/>
</dbReference>
<gene>
    <name evidence="7" type="ORF">HWI92_02710</name>
</gene>
<dbReference type="InterPro" id="IPR026444">
    <property type="entry name" value="Secre_tail"/>
</dbReference>
<proteinExistence type="predicted"/>
<evidence type="ECO:0000313" key="8">
    <source>
        <dbReference type="Proteomes" id="UP000612680"/>
    </source>
</evidence>
<evidence type="ECO:0000313" key="7">
    <source>
        <dbReference type="EMBL" id="QRQ99904.1"/>
    </source>
</evidence>
<reference evidence="7 8" key="1">
    <citation type="submission" date="2020-06" db="EMBL/GenBank/DDBJ databases">
        <title>Dyadobacter sandarakinus sp. nov., isolated from the soil of the Arctic Yellow River Station.</title>
        <authorList>
            <person name="Zhang Y."/>
            <person name="Peng F."/>
        </authorList>
    </citation>
    <scope>NUCLEOTIDE SEQUENCE [LARGE SCALE GENOMIC DNA]</scope>
    <source>
        <strain evidence="7 8">Q3-56</strain>
    </source>
</reference>
<keyword evidence="8" id="KW-1185">Reference proteome</keyword>